<dbReference type="CDD" id="cd07563">
    <property type="entry name" value="Peptidase_S41_IRBP"/>
    <property type="match status" value="1"/>
</dbReference>
<dbReference type="PANTHER" id="PTHR11261:SF3">
    <property type="entry name" value="RETINOL-BINDING PROTEIN 3"/>
    <property type="match status" value="1"/>
</dbReference>
<gene>
    <name evidence="2" type="ORF">HNQ55_002299</name>
</gene>
<dbReference type="GO" id="GO:0008236">
    <property type="term" value="F:serine-type peptidase activity"/>
    <property type="evidence" value="ECO:0007669"/>
    <property type="project" value="InterPro"/>
</dbReference>
<dbReference type="Gene3D" id="3.30.750.44">
    <property type="match status" value="1"/>
</dbReference>
<comment type="caution">
    <text evidence="2">The sequence shown here is derived from an EMBL/GenBank/DDBJ whole genome shotgun (WGS) entry which is preliminary data.</text>
</comment>
<evidence type="ECO:0000259" key="1">
    <source>
        <dbReference type="SMART" id="SM00245"/>
    </source>
</evidence>
<dbReference type="InterPro" id="IPR005151">
    <property type="entry name" value="Tail-specific_protease"/>
</dbReference>
<dbReference type="InterPro" id="IPR029045">
    <property type="entry name" value="ClpP/crotonase-like_dom_sf"/>
</dbReference>
<evidence type="ECO:0000313" key="2">
    <source>
        <dbReference type="EMBL" id="MBB6543777.1"/>
    </source>
</evidence>
<dbReference type="Pfam" id="PF03572">
    <property type="entry name" value="Peptidase_S41"/>
    <property type="match status" value="1"/>
</dbReference>
<dbReference type="Gene3D" id="3.90.226.10">
    <property type="entry name" value="2-enoyl-CoA Hydratase, Chain A, domain 1"/>
    <property type="match status" value="1"/>
</dbReference>
<dbReference type="GO" id="GO:0006508">
    <property type="term" value="P:proteolysis"/>
    <property type="evidence" value="ECO:0007669"/>
    <property type="project" value="InterPro"/>
</dbReference>
<keyword evidence="3" id="KW-1185">Reference proteome</keyword>
<evidence type="ECO:0000313" key="3">
    <source>
        <dbReference type="Proteomes" id="UP000537141"/>
    </source>
</evidence>
<protein>
    <recommendedName>
        <fullName evidence="1">Tail specific protease domain-containing protein</fullName>
    </recommendedName>
</protein>
<dbReference type="SUPFAM" id="SSF52096">
    <property type="entry name" value="ClpP/crotonase"/>
    <property type="match status" value="1"/>
</dbReference>
<sequence length="340" mass="38405">MKIISIAIIAVLILSSVTKRTYAFDTVKLLPDFVEQHIRESIFGVINILEQGYIYPERSKLIAEKLKHKLASNGFDQIDDLDKFVTYLSVFMREVSGDGYLNVVKTQPYIDGGQALTSNANQLNLQYVENFGFEHIEILSGNIGYLKLKHFYQHPNAELQAARAFNYLSGTDAIIIDLRDVEGNSISLAQYLMSYFVEHKTILSNVMYDRQKKTKTLTAIELASNALGAKTSGNRHFKDNYPIYILTSAFVSGTGEFFSYTLKHLDKAVIVGEQTMGVALISKQQKVNEFISISMPIAIPIHPKTNTNWERHGVIPDFTVEAEHSFDLAYKLAKEYLQVL</sequence>
<dbReference type="Proteomes" id="UP000537141">
    <property type="component" value="Unassembled WGS sequence"/>
</dbReference>
<reference evidence="2 3" key="1">
    <citation type="submission" date="2020-08" db="EMBL/GenBank/DDBJ databases">
        <title>Genomic Encyclopedia of Type Strains, Phase IV (KMG-IV): sequencing the most valuable type-strain genomes for metagenomic binning, comparative biology and taxonomic classification.</title>
        <authorList>
            <person name="Goeker M."/>
        </authorList>
    </citation>
    <scope>NUCLEOTIDE SEQUENCE [LARGE SCALE GENOMIC DNA]</scope>
    <source>
        <strain evidence="2 3">DSM 26287</strain>
    </source>
</reference>
<dbReference type="EMBL" id="JACHHU010000019">
    <property type="protein sequence ID" value="MBB6543777.1"/>
    <property type="molecule type" value="Genomic_DNA"/>
</dbReference>
<dbReference type="AlphaFoldDB" id="A0A7X0NHW1"/>
<feature type="domain" description="Tail specific protease" evidence="1">
    <location>
        <begin position="96"/>
        <end position="321"/>
    </location>
</feature>
<proteinExistence type="predicted"/>
<dbReference type="RefSeq" id="WP_184424557.1">
    <property type="nucleotide sequence ID" value="NZ_AP027362.1"/>
</dbReference>
<dbReference type="SMART" id="SM00245">
    <property type="entry name" value="TSPc"/>
    <property type="match status" value="1"/>
</dbReference>
<organism evidence="2 3">
    <name type="scientific">Thalassotalea piscium</name>
    <dbReference type="NCBI Taxonomy" id="1230533"/>
    <lineage>
        <taxon>Bacteria</taxon>
        <taxon>Pseudomonadati</taxon>
        <taxon>Pseudomonadota</taxon>
        <taxon>Gammaproteobacteria</taxon>
        <taxon>Alteromonadales</taxon>
        <taxon>Colwelliaceae</taxon>
        <taxon>Thalassotalea</taxon>
    </lineage>
</organism>
<accession>A0A7X0NHW1</accession>
<dbReference type="PANTHER" id="PTHR11261">
    <property type="entry name" value="INTERPHOTORECEPTOR RETINOID-BINDING PROTEIN"/>
    <property type="match status" value="1"/>
</dbReference>
<name>A0A7X0NHW1_9GAMM</name>